<feature type="region of interest" description="Disordered" evidence="1">
    <location>
        <begin position="152"/>
        <end position="172"/>
    </location>
</feature>
<feature type="compositionally biased region" description="Basic and acidic residues" evidence="1">
    <location>
        <begin position="284"/>
        <end position="300"/>
    </location>
</feature>
<feature type="compositionally biased region" description="Low complexity" evidence="1">
    <location>
        <begin position="34"/>
        <end position="44"/>
    </location>
</feature>
<protein>
    <submittedName>
        <fullName evidence="2">Uncharacterized protein</fullName>
    </submittedName>
</protein>
<sequence>MQKEKREETQQLLRPSLLRPEELSMESGIDPGQDYYTQDYYNYDHGYDLPQYGSRRKLISPSGLYDEYGEVVVDDDGSYYYSPQESEGEQGNRNRRIKLVMDREHETSSTGEDSMPETQRSRLPSNLNSHANVNGSIYVAQNGSIIRTRRTVNATGPPHTHTTPTTTNNNLKLTSPVFSSRLAKHFKKLDRMAATLEERVPLNNPRTAADGGCNTLRTFQSSATATSSFSNTGNHKTLNVLNTGQSRVSLGSTSTGNTGPDSVASKSNLLKAVQGGAEPPQSTVERDEPKEGENESKVDGSNDEDDDGLVMGEPLECPSDRTQSDEEELWMGPWNSLHIPMTKL</sequence>
<evidence type="ECO:0000313" key="2">
    <source>
        <dbReference type="EMBL" id="KAK9530380.1"/>
    </source>
</evidence>
<keyword evidence="3" id="KW-1185">Reference proteome</keyword>
<feature type="compositionally biased region" description="Low complexity" evidence="1">
    <location>
        <begin position="157"/>
        <end position="170"/>
    </location>
</feature>
<feature type="region of interest" description="Disordered" evidence="1">
    <location>
        <begin position="1"/>
        <end position="56"/>
    </location>
</feature>
<accession>A0AAW1F7E8</accession>
<feature type="compositionally biased region" description="Polar residues" evidence="1">
    <location>
        <begin position="108"/>
        <end position="129"/>
    </location>
</feature>
<proteinExistence type="predicted"/>
<name>A0AAW1F7E8_ZOAVI</name>
<feature type="region of interest" description="Disordered" evidence="1">
    <location>
        <begin position="102"/>
        <end position="129"/>
    </location>
</feature>
<reference evidence="2 3" key="1">
    <citation type="journal article" date="2024" name="Genome Biol. Evol.">
        <title>Chromosome-level genome assembly of the viviparous eelpout Zoarces viviparus.</title>
        <authorList>
            <person name="Fuhrmann N."/>
            <person name="Brasseur M.V."/>
            <person name="Bakowski C.E."/>
            <person name="Podsiadlowski L."/>
            <person name="Prost S."/>
            <person name="Krehenwinkel H."/>
            <person name="Mayer C."/>
        </authorList>
    </citation>
    <scope>NUCLEOTIDE SEQUENCE [LARGE SCALE GENOMIC DNA]</scope>
    <source>
        <strain evidence="2">NO-MEL_2022_Ind0_liver</strain>
    </source>
</reference>
<comment type="caution">
    <text evidence="2">The sequence shown here is derived from an EMBL/GenBank/DDBJ whole genome shotgun (WGS) entry which is preliminary data.</text>
</comment>
<feature type="region of interest" description="Disordered" evidence="1">
    <location>
        <begin position="76"/>
        <end position="95"/>
    </location>
</feature>
<dbReference type="Proteomes" id="UP001488805">
    <property type="component" value="Unassembled WGS sequence"/>
</dbReference>
<feature type="region of interest" description="Disordered" evidence="1">
    <location>
        <begin position="273"/>
        <end position="329"/>
    </location>
</feature>
<dbReference type="AlphaFoldDB" id="A0AAW1F7E8"/>
<gene>
    <name evidence="2" type="ORF">VZT92_011885</name>
</gene>
<organism evidence="2 3">
    <name type="scientific">Zoarces viviparus</name>
    <name type="common">Viviparous eelpout</name>
    <name type="synonym">Blennius viviparus</name>
    <dbReference type="NCBI Taxonomy" id="48416"/>
    <lineage>
        <taxon>Eukaryota</taxon>
        <taxon>Metazoa</taxon>
        <taxon>Chordata</taxon>
        <taxon>Craniata</taxon>
        <taxon>Vertebrata</taxon>
        <taxon>Euteleostomi</taxon>
        <taxon>Actinopterygii</taxon>
        <taxon>Neopterygii</taxon>
        <taxon>Teleostei</taxon>
        <taxon>Neoteleostei</taxon>
        <taxon>Acanthomorphata</taxon>
        <taxon>Eupercaria</taxon>
        <taxon>Perciformes</taxon>
        <taxon>Cottioidei</taxon>
        <taxon>Zoarcales</taxon>
        <taxon>Zoarcidae</taxon>
        <taxon>Zoarcinae</taxon>
        <taxon>Zoarces</taxon>
    </lineage>
</organism>
<evidence type="ECO:0000313" key="3">
    <source>
        <dbReference type="Proteomes" id="UP001488805"/>
    </source>
</evidence>
<dbReference type="EMBL" id="JBCEZU010000100">
    <property type="protein sequence ID" value="KAK9530380.1"/>
    <property type="molecule type" value="Genomic_DNA"/>
</dbReference>
<evidence type="ECO:0000256" key="1">
    <source>
        <dbReference type="SAM" id="MobiDB-lite"/>
    </source>
</evidence>